<organism evidence="1 2">
    <name type="scientific">Bacillus cereus</name>
    <dbReference type="NCBI Taxonomy" id="1396"/>
    <lineage>
        <taxon>Bacteria</taxon>
        <taxon>Bacillati</taxon>
        <taxon>Bacillota</taxon>
        <taxon>Bacilli</taxon>
        <taxon>Bacillales</taxon>
        <taxon>Bacillaceae</taxon>
        <taxon>Bacillus</taxon>
        <taxon>Bacillus cereus group</taxon>
    </lineage>
</organism>
<accession>A0A9X6GD34</accession>
<sequence length="66" mass="7102">MKKTNDELKMEDLVQELNFEELENHVGNGWLTKAQCAAMLASCGGGGAFGCGGGATSCEIYRSYCY</sequence>
<dbReference type="RefSeq" id="WP_078187489.1">
    <property type="nucleotide sequence ID" value="NZ_MUAU01000152.1"/>
</dbReference>
<comment type="caution">
    <text evidence="1">The sequence shown here is derived from an EMBL/GenBank/DDBJ whole genome shotgun (WGS) entry which is preliminary data.</text>
</comment>
<gene>
    <name evidence="1" type="ORF">BLX06_27615</name>
</gene>
<dbReference type="Proteomes" id="UP000190641">
    <property type="component" value="Unassembled WGS sequence"/>
</dbReference>
<evidence type="ECO:0008006" key="3">
    <source>
        <dbReference type="Google" id="ProtNLM"/>
    </source>
</evidence>
<dbReference type="Pfam" id="PF19151">
    <property type="entry name" value="Sublancin"/>
    <property type="match status" value="1"/>
</dbReference>
<reference evidence="1 2" key="1">
    <citation type="submission" date="2017-01" db="EMBL/GenBank/DDBJ databases">
        <title>Bacillus cereus isolates.</title>
        <authorList>
            <person name="Beno S.M."/>
        </authorList>
    </citation>
    <scope>NUCLEOTIDE SEQUENCE [LARGE SCALE GENOMIC DNA]</scope>
    <source>
        <strain evidence="1 2">FSL K6-1030</strain>
    </source>
</reference>
<dbReference type="EMBL" id="MUAU01000152">
    <property type="protein sequence ID" value="OOR71970.1"/>
    <property type="molecule type" value="Genomic_DNA"/>
</dbReference>
<proteinExistence type="predicted"/>
<name>A0A9X6GD34_BACCE</name>
<dbReference type="AlphaFoldDB" id="A0A9X6GD34"/>
<protein>
    <recommendedName>
        <fullName evidence="3">Lantibiotic</fullName>
    </recommendedName>
</protein>
<evidence type="ECO:0000313" key="1">
    <source>
        <dbReference type="EMBL" id="OOR71970.1"/>
    </source>
</evidence>
<dbReference type="InterPro" id="IPR026479">
    <property type="entry name" value="Glycopep_SunS"/>
</dbReference>
<evidence type="ECO:0000313" key="2">
    <source>
        <dbReference type="Proteomes" id="UP000190641"/>
    </source>
</evidence>